<dbReference type="NCBIfam" id="TIGR01414">
    <property type="entry name" value="autotrans_barl"/>
    <property type="match status" value="1"/>
</dbReference>
<dbReference type="SUPFAM" id="SSF51126">
    <property type="entry name" value="Pectin lyase-like"/>
    <property type="match status" value="1"/>
</dbReference>
<sequence length="626" mass="65323">MALVTDSVITGAIAGAHVSGASTLELTDSTLTATNADGIGLMTNSGVIRAQGGSITGGGEGISIRQDDLDTTRVGTLVLNGTQVTGQAGSAIELIRGATANIDLLNGTTLTGGNGTIIDVLEGSIATVQVGQSNLSGNINVDATSTGTFDFDSGSLTGDLIVAEGGTANVGLANNSQFTGRMQNVQAATIDSTSQWMMTGDSSVGSLTLNGGRVTMGDTDAFYTLNLESLSGNGTFVMGSNFASNATDFLNVTGAANGSYDLLISASGTDPAAGNPLHVVHTGGGDAAFSLVGGQVDLGTYSYKLKQEGTDWYLDPESREISPATKTIMALYGVAPTVFYGELTTLRTRMGELRYSEGRSSGLWVRAHGSQHNVADASSGVGYTQNQQGMSFGADAPLPYGDGQWLIGALAGYSKSDLNLAHGTSGTIDSYYLGGYATWLDAASGYYVDTVIKYNRYQNHAKVGLSDGERTKGDYDNHGIGGSVEVGRHIKLNDGFFVEPYAQIAGTVIQSKDYRFDNGMEADGDATRSLLGKVGATVGKTYDLGQGRIVQPYLKAAVAHEFVKNNEVKVNDNSFNNDLSGSRGELGAGVALSLSKDFQVHADFEYSNGKNIEMPYSMNVGLRYFW</sequence>
<protein>
    <submittedName>
        <fullName evidence="3">Outer membrane autotransporter barrel domain-containing protein</fullName>
    </submittedName>
</protein>
<dbReference type="Gene3D" id="2.40.128.130">
    <property type="entry name" value="Autotransporter beta-domain"/>
    <property type="match status" value="1"/>
</dbReference>
<evidence type="ECO:0000313" key="4">
    <source>
        <dbReference type="Proteomes" id="UP000198407"/>
    </source>
</evidence>
<dbReference type="GO" id="GO:0019867">
    <property type="term" value="C:outer membrane"/>
    <property type="evidence" value="ECO:0007669"/>
    <property type="project" value="InterPro"/>
</dbReference>
<dbReference type="SMART" id="SM00869">
    <property type="entry name" value="Autotransporter"/>
    <property type="match status" value="1"/>
</dbReference>
<dbReference type="EMBL" id="FZOL01000001">
    <property type="protein sequence ID" value="SNR92514.1"/>
    <property type="molecule type" value="Genomic_DNA"/>
</dbReference>
<dbReference type="SUPFAM" id="SSF103515">
    <property type="entry name" value="Autotransporter"/>
    <property type="match status" value="1"/>
</dbReference>
<name>A0A239ABU6_9PSED</name>
<dbReference type="InterPro" id="IPR005546">
    <property type="entry name" value="Autotransporte_beta"/>
</dbReference>
<dbReference type="InterPro" id="IPR051551">
    <property type="entry name" value="Autotransporter_adhesion"/>
</dbReference>
<dbReference type="RefSeq" id="WP_245655586.1">
    <property type="nucleotide sequence ID" value="NZ_FZOL01000001.1"/>
</dbReference>
<dbReference type="STRING" id="1215104.GCA_000730585_04166"/>
<evidence type="ECO:0000259" key="2">
    <source>
        <dbReference type="PROSITE" id="PS51208"/>
    </source>
</evidence>
<dbReference type="PANTHER" id="PTHR35037">
    <property type="entry name" value="C-TERMINAL REGION OF AIDA-LIKE PROTEIN"/>
    <property type="match status" value="1"/>
</dbReference>
<evidence type="ECO:0000256" key="1">
    <source>
        <dbReference type="ARBA" id="ARBA00022729"/>
    </source>
</evidence>
<dbReference type="InterPro" id="IPR006315">
    <property type="entry name" value="OM_autotransptr_brl_dom"/>
</dbReference>
<evidence type="ECO:0000313" key="3">
    <source>
        <dbReference type="EMBL" id="SNR92514.1"/>
    </source>
</evidence>
<dbReference type="PROSITE" id="PS51208">
    <property type="entry name" value="AUTOTRANSPORTER"/>
    <property type="match status" value="1"/>
</dbReference>
<dbReference type="AlphaFoldDB" id="A0A239ABU6"/>
<dbReference type="Proteomes" id="UP000198407">
    <property type="component" value="Unassembled WGS sequence"/>
</dbReference>
<dbReference type="InterPro" id="IPR004899">
    <property type="entry name" value="Pertactin_central"/>
</dbReference>
<organism evidence="3 4">
    <name type="scientific">Pseudomonas japonica</name>
    <dbReference type="NCBI Taxonomy" id="256466"/>
    <lineage>
        <taxon>Bacteria</taxon>
        <taxon>Pseudomonadati</taxon>
        <taxon>Pseudomonadota</taxon>
        <taxon>Gammaproteobacteria</taxon>
        <taxon>Pseudomonadales</taxon>
        <taxon>Pseudomonadaceae</taxon>
        <taxon>Pseudomonas</taxon>
    </lineage>
</organism>
<dbReference type="PANTHER" id="PTHR35037:SF7">
    <property type="entry name" value="AUTOTRANSPORTER"/>
    <property type="match status" value="1"/>
</dbReference>
<dbReference type="Pfam" id="PF03797">
    <property type="entry name" value="Autotransporter"/>
    <property type="match status" value="1"/>
</dbReference>
<feature type="domain" description="Autotransporter" evidence="2">
    <location>
        <begin position="356"/>
        <end position="626"/>
    </location>
</feature>
<dbReference type="Gene3D" id="2.160.20.20">
    <property type="match status" value="1"/>
</dbReference>
<reference evidence="4" key="1">
    <citation type="submission" date="2017-06" db="EMBL/GenBank/DDBJ databases">
        <authorList>
            <person name="Varghese N."/>
            <person name="Submissions S."/>
        </authorList>
    </citation>
    <scope>NUCLEOTIDE SEQUENCE [LARGE SCALE GENOMIC DNA]</scope>
    <source>
        <strain evidence="4">DSM 22348</strain>
    </source>
</reference>
<dbReference type="InterPro" id="IPR036709">
    <property type="entry name" value="Autotransporte_beta_dom_sf"/>
</dbReference>
<dbReference type="PRINTS" id="PR01484">
    <property type="entry name" value="PRTACTNFAMLY"/>
</dbReference>
<keyword evidence="1" id="KW-0732">Signal</keyword>
<keyword evidence="4" id="KW-1185">Reference proteome</keyword>
<dbReference type="InterPro" id="IPR011050">
    <property type="entry name" value="Pectin_lyase_fold/virulence"/>
</dbReference>
<gene>
    <name evidence="3" type="ORF">SAMN05444352_101314</name>
</gene>
<dbReference type="CDD" id="cd01343">
    <property type="entry name" value="PL1_Passenger_AT"/>
    <property type="match status" value="1"/>
</dbReference>
<dbReference type="InterPro" id="IPR012332">
    <property type="entry name" value="Autotransporter_pectin_lyase_C"/>
</dbReference>
<dbReference type="InterPro" id="IPR003991">
    <property type="entry name" value="Pertactin_virulence_factor"/>
</dbReference>
<dbReference type="Pfam" id="PF03212">
    <property type="entry name" value="Pertactin"/>
    <property type="match status" value="1"/>
</dbReference>
<proteinExistence type="predicted"/>
<accession>A0A239ABU6</accession>